<dbReference type="Proteomes" id="UP000236755">
    <property type="component" value="Unassembled WGS sequence"/>
</dbReference>
<dbReference type="SUPFAM" id="SSF53335">
    <property type="entry name" value="S-adenosyl-L-methionine-dependent methyltransferases"/>
    <property type="match status" value="1"/>
</dbReference>
<dbReference type="Pfam" id="PF07669">
    <property type="entry name" value="Eco57I"/>
    <property type="match status" value="1"/>
</dbReference>
<dbReference type="EC" id="2.1.1.72" evidence="1"/>
<name>A0A1H4A716_9EURY</name>
<dbReference type="Gene3D" id="3.40.50.150">
    <property type="entry name" value="Vaccinia Virus protein VP39"/>
    <property type="match status" value="1"/>
</dbReference>
<dbReference type="RefSeq" id="WP_092635512.1">
    <property type="nucleotide sequence ID" value="NZ_FNQT01000005.1"/>
</dbReference>
<protein>
    <recommendedName>
        <fullName evidence="1">site-specific DNA-methyltransferase (adenine-specific)</fullName>
        <ecNumber evidence="1">2.1.1.72</ecNumber>
    </recommendedName>
</protein>
<keyword evidence="8" id="KW-1185">Reference proteome</keyword>
<dbReference type="PROSITE" id="PS00092">
    <property type="entry name" value="N6_MTASE"/>
    <property type="match status" value="1"/>
</dbReference>
<evidence type="ECO:0000313" key="8">
    <source>
        <dbReference type="Proteomes" id="UP000236755"/>
    </source>
</evidence>
<dbReference type="PANTHER" id="PTHR33841:SF1">
    <property type="entry name" value="DNA METHYLTRANSFERASE A"/>
    <property type="match status" value="1"/>
</dbReference>
<dbReference type="EMBL" id="FNQT01000005">
    <property type="protein sequence ID" value="SEA31461.1"/>
    <property type="molecule type" value="Genomic_DNA"/>
</dbReference>
<gene>
    <name evidence="7" type="ORF">SAMN04488065_2615</name>
</gene>
<organism evidence="7 8">
    <name type="scientific">Haloplanus vescus</name>
    <dbReference type="NCBI Taxonomy" id="555874"/>
    <lineage>
        <taxon>Archaea</taxon>
        <taxon>Methanobacteriati</taxon>
        <taxon>Methanobacteriota</taxon>
        <taxon>Stenosarchaea group</taxon>
        <taxon>Halobacteria</taxon>
        <taxon>Halobacteriales</taxon>
        <taxon>Haloferacaceae</taxon>
        <taxon>Haloplanus</taxon>
    </lineage>
</organism>
<dbReference type="InterPro" id="IPR029063">
    <property type="entry name" value="SAM-dependent_MTases_sf"/>
</dbReference>
<keyword evidence="2" id="KW-0489">Methyltransferase</keyword>
<evidence type="ECO:0000313" key="7">
    <source>
        <dbReference type="EMBL" id="SEA31461.1"/>
    </source>
</evidence>
<sequence>MTLQQITASDIAGWDSLQDIANSFEKRGLKPRPKLGGDNELVVQLDDDEFIVIVNAGPGETATDFKPKNRSRHTNLVATNDFETFTFITRVRSWEGQQHGRIKHQKISFSKEQFTRDSGEKNTILQKLNSIEYGSSAAIYDTLYDTQQVVKEFYEQFEELRTDLIQEVTGIPDDRGDAKQRYVQVILDRMIFLYFIQEKRLLDRNPNYLHEQPNEVVDEGGDHYEEFYEPLFFEYLAEDKQNPDFGSLPYLNGGLFARNPVEEEFQDAKLGGPAEKTNELFDDILDFLSDWNWNVDERLDIVDPKNLSPAILGHIFEQTVNQKEMGAYYTPEEITGFMARRTIHPYLLDQLNEAVDADYDEIDNVFGFPVPEADTSTEAVADGGTITQQVPTENVQTCHVETLYHDILKEAHILDPAVGSGAFLLAAQEVLMDLYMQCIEYFQRLEAEGQGWELETRSREELERIEGGHGGESLYAKRSIILDNLYGVDIDEGAVEICKLRLWLSMVADIEDEPGEVEPLPNIDFNIRQGNSLIGFTDLIETVNEEGDTSLTNYGIGEEPPVSEYYEDVIHAQRKHKRASSSKEATNARRQAESLITSYSQNLDNKVLDEFHNAGAEITLDQVQEFHPFHWILEFALVYDQGGFDLIIGNPPWDQLRASRDDYFVKFDEQFRSRMPSNKDEMQKQLLEDEDIAEGWEEYQEQIEKQMRYFTDGSEYILQKPVIDGRKDPNENNLAALFFERLFELVSDEGYVAQVLPGVMFSGSFSKDLRMKLLNDAEIQSLVGFENHGIFGDLHRQYQFAVLTFKNQGESEQIKGIFDQHDVSVLRHFDENAVEIPREVLTQYSLKARIFPNITHPEEVGILESIVSHPPLGEKIDNKWNVTPHRELDRSRASDRFVEEENEGDYPVYGGANIHQFQHDNTFDSSLDSPSLWSVDEDQPDLSAKYRVRERAYNGGTPKKNIYEAFGGPKTSKSQKGFVNDLLQEHRGQDLCMDDLLPDFTEYRIIYRDIARPTDERTMISTVLPKGLVCVHTLQTFSPYEVNPEQDDLSEYPLRSIYERAYDDEELFVITGLLNSIPFDYLMRTKVDSHIVRFKLEESQVPRLTEGDNWFHYISDRAARLNCYGKEFEEMRERLGGIDPAKEESERRRLQAEVDAASFHAYGLDRAEMQFVLDDFHRVSNPRIMTEAYIDRVAEKYTHLGDVGPME</sequence>
<accession>A0A1H4A716</accession>
<proteinExistence type="predicted"/>
<feature type="domain" description="Type II methyltransferase M.TaqI-like" evidence="6">
    <location>
        <begin position="484"/>
        <end position="671"/>
    </location>
</feature>
<dbReference type="InterPro" id="IPR050953">
    <property type="entry name" value="N4_N6_ade-DNA_methylase"/>
</dbReference>
<evidence type="ECO:0000256" key="2">
    <source>
        <dbReference type="ARBA" id="ARBA00022603"/>
    </source>
</evidence>
<evidence type="ECO:0000259" key="6">
    <source>
        <dbReference type="Pfam" id="PF07669"/>
    </source>
</evidence>
<dbReference type="OrthoDB" id="45790at2157"/>
<dbReference type="AlphaFoldDB" id="A0A1H4A716"/>
<dbReference type="GO" id="GO:0032259">
    <property type="term" value="P:methylation"/>
    <property type="evidence" value="ECO:0007669"/>
    <property type="project" value="UniProtKB-KW"/>
</dbReference>
<keyword evidence="3" id="KW-0808">Transferase</keyword>
<dbReference type="PANTHER" id="PTHR33841">
    <property type="entry name" value="DNA METHYLTRANSFERASE YEEA-RELATED"/>
    <property type="match status" value="1"/>
</dbReference>
<comment type="catalytic activity">
    <reaction evidence="5">
        <text>a 2'-deoxyadenosine in DNA + S-adenosyl-L-methionine = an N(6)-methyl-2'-deoxyadenosine in DNA + S-adenosyl-L-homocysteine + H(+)</text>
        <dbReference type="Rhea" id="RHEA:15197"/>
        <dbReference type="Rhea" id="RHEA-COMP:12418"/>
        <dbReference type="Rhea" id="RHEA-COMP:12419"/>
        <dbReference type="ChEBI" id="CHEBI:15378"/>
        <dbReference type="ChEBI" id="CHEBI:57856"/>
        <dbReference type="ChEBI" id="CHEBI:59789"/>
        <dbReference type="ChEBI" id="CHEBI:90615"/>
        <dbReference type="ChEBI" id="CHEBI:90616"/>
        <dbReference type="EC" id="2.1.1.72"/>
    </reaction>
</comment>
<evidence type="ECO:0000256" key="5">
    <source>
        <dbReference type="ARBA" id="ARBA00047942"/>
    </source>
</evidence>
<dbReference type="STRING" id="555874.SAMN04488065_2615"/>
<reference evidence="7 8" key="1">
    <citation type="submission" date="2016-10" db="EMBL/GenBank/DDBJ databases">
        <authorList>
            <person name="de Groot N.N."/>
        </authorList>
    </citation>
    <scope>NUCLEOTIDE SEQUENCE [LARGE SCALE GENOMIC DNA]</scope>
    <source>
        <strain evidence="7 8">CGMCC 1.8712</strain>
    </source>
</reference>
<dbReference type="InterPro" id="IPR002052">
    <property type="entry name" value="DNA_methylase_N6_adenine_CS"/>
</dbReference>
<evidence type="ECO:0000256" key="4">
    <source>
        <dbReference type="ARBA" id="ARBA00022691"/>
    </source>
</evidence>
<dbReference type="GO" id="GO:0009007">
    <property type="term" value="F:site-specific DNA-methyltransferase (adenine-specific) activity"/>
    <property type="evidence" value="ECO:0007669"/>
    <property type="project" value="UniProtKB-EC"/>
</dbReference>
<dbReference type="GO" id="GO:0006304">
    <property type="term" value="P:DNA modification"/>
    <property type="evidence" value="ECO:0007669"/>
    <property type="project" value="InterPro"/>
</dbReference>
<keyword evidence="4" id="KW-0949">S-adenosyl-L-methionine</keyword>
<dbReference type="GO" id="GO:0003676">
    <property type="term" value="F:nucleic acid binding"/>
    <property type="evidence" value="ECO:0007669"/>
    <property type="project" value="InterPro"/>
</dbReference>
<evidence type="ECO:0000256" key="3">
    <source>
        <dbReference type="ARBA" id="ARBA00022679"/>
    </source>
</evidence>
<dbReference type="InterPro" id="IPR011639">
    <property type="entry name" value="MethylTrfase_TaqI-like_dom"/>
</dbReference>
<evidence type="ECO:0000256" key="1">
    <source>
        <dbReference type="ARBA" id="ARBA00011900"/>
    </source>
</evidence>